<dbReference type="InterPro" id="IPR057940">
    <property type="entry name" value="Tri-helical_dom"/>
</dbReference>
<feature type="domain" description="Tri-helical" evidence="3">
    <location>
        <begin position="376"/>
        <end position="460"/>
    </location>
</feature>
<sequence>MRLMIESIVLLRVIDSSLLELRLKSWLYVGIHTLTCRMAIRWTNGCRCGARPKKAAAELCLRLKLNSPTPRPTRTRLPLRVLSTFLIQSALVANPCAVDYNGQSDIMGRPSRYDWDDKRDICWKLYVEEKKSPKEIVAWFSNHFGVPESELPSPRLFRRQFSEKWKFPPRRERLSAEREPVVVERIGQLWEQNLGIQAIRETLESEGWELGDNEYQRLRKKNGFRRRGDALGAYGVVEDEYLGAPGTGASKRSKAAKGGKRKADQIAPEQWLPVEDDAAPGTGNADIGSDMNMELTIVGENAIPGSATSQLQPPAHLLTPEEQQRRAEHLAQVQAQSDLALANRKRRRRIRGYGHLPADDPSLAPRYGSETTLDECKAYLQLTNPLYLQVRSDYERICVEMGIERKKGVVENGIWQASKDRLVQENVHLATVMHPFQPDLDKKATAIDCLCADVTKRMRDSKKKLTIADSNNALGLNPTTSKEIRKTFYEILERDQYITRLACGDVHWAELRQSWFDAVPLLQQVVNGGDAHQMKCLDILCRDATKRYNDDAVRRDPSRRQYQQSTYGPGPGSAKANGRKEKMETSGSTANSAEKGSASKRKGKRAAPQPEQNLHIDPALAPYANPVPYYFRLSPESRLIGNHPRMWLGKLTAPTIQSLHTAAASKAGAATVRNVQGIIKNGEPGPNGEEGMGEDMYQIDDDGELQVYLEAAGEKSTFVVCLAGGYA</sequence>
<evidence type="ECO:0000313" key="6">
    <source>
        <dbReference type="Proteomes" id="UP000280598"/>
    </source>
</evidence>
<dbReference type="Pfam" id="PF24465">
    <property type="entry name" value="Tri-helical"/>
    <property type="match status" value="2"/>
</dbReference>
<organism evidence="5 6">
    <name type="scientific">Hortaea werneckii</name>
    <name type="common">Black yeast</name>
    <name type="synonym">Cladosporium werneckii</name>
    <dbReference type="NCBI Taxonomy" id="91943"/>
    <lineage>
        <taxon>Eukaryota</taxon>
        <taxon>Fungi</taxon>
        <taxon>Dikarya</taxon>
        <taxon>Ascomycota</taxon>
        <taxon>Pezizomycotina</taxon>
        <taxon>Dothideomycetes</taxon>
        <taxon>Dothideomycetidae</taxon>
        <taxon>Mycosphaerellales</taxon>
        <taxon>Teratosphaeriaceae</taxon>
        <taxon>Hortaea</taxon>
    </lineage>
</organism>
<feature type="compositionally biased region" description="Basic residues" evidence="1">
    <location>
        <begin position="251"/>
        <end position="260"/>
    </location>
</feature>
<name>A0A3M7H4M0_HORWE</name>
<dbReference type="InterPro" id="IPR025676">
    <property type="entry name" value="Clr5_dom"/>
</dbReference>
<gene>
    <name evidence="5" type="ORF">D0860_04764</name>
</gene>
<feature type="region of interest" description="Disordered" evidence="1">
    <location>
        <begin position="551"/>
        <end position="619"/>
    </location>
</feature>
<evidence type="ECO:0000259" key="2">
    <source>
        <dbReference type="Pfam" id="PF14420"/>
    </source>
</evidence>
<feature type="domain" description="Tri-helical" evidence="3">
    <location>
        <begin position="470"/>
        <end position="551"/>
    </location>
</feature>
<evidence type="ECO:0000256" key="1">
    <source>
        <dbReference type="SAM" id="MobiDB-lite"/>
    </source>
</evidence>
<feature type="domain" description="DUF7767" evidence="4">
    <location>
        <begin position="625"/>
        <end position="723"/>
    </location>
</feature>
<evidence type="ECO:0000259" key="3">
    <source>
        <dbReference type="Pfam" id="PF24465"/>
    </source>
</evidence>
<dbReference type="EMBL" id="QWIS01000089">
    <property type="protein sequence ID" value="RMZ08183.1"/>
    <property type="molecule type" value="Genomic_DNA"/>
</dbReference>
<accession>A0A3M7H4M0</accession>
<dbReference type="AlphaFoldDB" id="A0A3M7H4M0"/>
<dbReference type="PANTHER" id="PTHR38788:SF5">
    <property type="entry name" value="CLR5 DOMAIN-CONTAINING PROTEIN"/>
    <property type="match status" value="1"/>
</dbReference>
<evidence type="ECO:0000259" key="4">
    <source>
        <dbReference type="Pfam" id="PF24962"/>
    </source>
</evidence>
<comment type="caution">
    <text evidence="5">The sequence shown here is derived from an EMBL/GenBank/DDBJ whole genome shotgun (WGS) entry which is preliminary data.</text>
</comment>
<feature type="domain" description="Clr5" evidence="2">
    <location>
        <begin position="112"/>
        <end position="168"/>
    </location>
</feature>
<feature type="compositionally biased region" description="Polar residues" evidence="1">
    <location>
        <begin position="585"/>
        <end position="594"/>
    </location>
</feature>
<dbReference type="Pfam" id="PF24962">
    <property type="entry name" value="DUF7767"/>
    <property type="match status" value="1"/>
</dbReference>
<proteinExistence type="predicted"/>
<dbReference type="VEuPathDB" id="FungiDB:BTJ68_06426"/>
<dbReference type="Pfam" id="PF14420">
    <property type="entry name" value="Clr5"/>
    <property type="match status" value="1"/>
</dbReference>
<evidence type="ECO:0000313" key="5">
    <source>
        <dbReference type="EMBL" id="RMZ08183.1"/>
    </source>
</evidence>
<feature type="region of interest" description="Disordered" evidence="1">
    <location>
        <begin position="243"/>
        <end position="284"/>
    </location>
</feature>
<protein>
    <submittedName>
        <fullName evidence="5">Uncharacterized protein</fullName>
    </submittedName>
</protein>
<dbReference type="Proteomes" id="UP000280598">
    <property type="component" value="Unassembled WGS sequence"/>
</dbReference>
<dbReference type="InterPro" id="IPR056669">
    <property type="entry name" value="DUF7767"/>
</dbReference>
<dbReference type="PANTHER" id="PTHR38788">
    <property type="entry name" value="CLR5 DOMAIN-CONTAINING PROTEIN"/>
    <property type="match status" value="1"/>
</dbReference>
<reference evidence="5 6" key="1">
    <citation type="journal article" date="2018" name="BMC Genomics">
        <title>Genomic evidence for intraspecific hybridization in a clonal and extremely halotolerant yeast.</title>
        <authorList>
            <person name="Gostincar C."/>
            <person name="Stajich J.E."/>
            <person name="Zupancic J."/>
            <person name="Zalar P."/>
            <person name="Gunde-Cimerman N."/>
        </authorList>
    </citation>
    <scope>NUCLEOTIDE SEQUENCE [LARGE SCALE GENOMIC DNA]</scope>
    <source>
        <strain evidence="5 6">EXF-562</strain>
    </source>
</reference>